<evidence type="ECO:0000256" key="9">
    <source>
        <dbReference type="ARBA" id="ARBA00022833"/>
    </source>
</evidence>
<dbReference type="InParanoid" id="A0A1Y2DXD1"/>
<dbReference type="SUPFAM" id="SSF53335">
    <property type="entry name" value="S-adenosyl-L-methionine-dependent methyltransferases"/>
    <property type="match status" value="1"/>
</dbReference>
<evidence type="ECO:0000256" key="11">
    <source>
        <dbReference type="ARBA" id="ARBA00049303"/>
    </source>
</evidence>
<protein>
    <recommendedName>
        <fullName evidence="2">type I protein arginine methyltransferase</fullName>
        <ecNumber evidence="2">2.1.1.319</ecNumber>
    </recommendedName>
</protein>
<evidence type="ECO:0000256" key="10">
    <source>
        <dbReference type="ARBA" id="ARBA00047384"/>
    </source>
</evidence>
<dbReference type="STRING" id="1141098.A0A1Y2DXD1"/>
<comment type="catalytic activity">
    <reaction evidence="11">
        <text>L-arginyl-[protein] + S-adenosyl-L-methionine = N(omega)-methyl-L-arginyl-[protein] + S-adenosyl-L-homocysteine + H(+)</text>
        <dbReference type="Rhea" id="RHEA:48100"/>
        <dbReference type="Rhea" id="RHEA-COMP:10532"/>
        <dbReference type="Rhea" id="RHEA-COMP:11990"/>
        <dbReference type="ChEBI" id="CHEBI:15378"/>
        <dbReference type="ChEBI" id="CHEBI:29965"/>
        <dbReference type="ChEBI" id="CHEBI:57856"/>
        <dbReference type="ChEBI" id="CHEBI:59789"/>
        <dbReference type="ChEBI" id="CHEBI:65280"/>
    </reaction>
    <physiologicalReaction direction="left-to-right" evidence="11">
        <dbReference type="Rhea" id="RHEA:48101"/>
    </physiologicalReaction>
</comment>
<dbReference type="Pfam" id="PF13649">
    <property type="entry name" value="Methyltransf_25"/>
    <property type="match status" value="1"/>
</dbReference>
<dbReference type="FunFam" id="2.70.160.11:FF:000016">
    <property type="entry name" value="Protein arginine methyltransferase RmtB"/>
    <property type="match status" value="1"/>
</dbReference>
<dbReference type="PANTHER" id="PTHR11006">
    <property type="entry name" value="PROTEIN ARGININE N-METHYLTRANSFERASE"/>
    <property type="match status" value="1"/>
</dbReference>
<keyword evidence="3" id="KW-0963">Cytoplasm</keyword>
<evidence type="ECO:0000259" key="16">
    <source>
        <dbReference type="Pfam" id="PF21137"/>
    </source>
</evidence>
<gene>
    <name evidence="18" type="ORF">BCR38DRAFT_342826</name>
</gene>
<keyword evidence="5 12" id="KW-0808">Transferase</keyword>
<dbReference type="Pfam" id="PF21137">
    <property type="entry name" value="ANM3_C2H2_Zf"/>
    <property type="match status" value="1"/>
</dbReference>
<dbReference type="GO" id="GO:0005840">
    <property type="term" value="C:ribosome"/>
    <property type="evidence" value="ECO:0007669"/>
    <property type="project" value="UniProtKB-KW"/>
</dbReference>
<dbReference type="Gene3D" id="2.70.160.11">
    <property type="entry name" value="Hnrnp arginine n-methyltransferase1"/>
    <property type="match status" value="1"/>
</dbReference>
<dbReference type="GeneID" id="63772184"/>
<evidence type="ECO:0000313" key="18">
    <source>
        <dbReference type="EMBL" id="ORY63950.1"/>
    </source>
</evidence>
<keyword evidence="18" id="KW-0689">Ribosomal protein</keyword>
<keyword evidence="4 12" id="KW-0489">Methyltransferase</keyword>
<feature type="domain" description="Protein arginine N-methyltransferase 3-like C2H2 zinc finger" evidence="16">
    <location>
        <begin position="70"/>
        <end position="114"/>
    </location>
</feature>
<evidence type="ECO:0000256" key="1">
    <source>
        <dbReference type="ARBA" id="ARBA00004514"/>
    </source>
</evidence>
<evidence type="ECO:0000256" key="6">
    <source>
        <dbReference type="ARBA" id="ARBA00022691"/>
    </source>
</evidence>
<evidence type="ECO:0000256" key="5">
    <source>
        <dbReference type="ARBA" id="ARBA00022679"/>
    </source>
</evidence>
<feature type="compositionally biased region" description="Polar residues" evidence="14">
    <location>
        <begin position="1"/>
        <end position="12"/>
    </location>
</feature>
<comment type="caution">
    <text evidence="18">The sequence shown here is derived from an EMBL/GenBank/DDBJ whole genome shotgun (WGS) entry which is preliminary data.</text>
</comment>
<evidence type="ECO:0000256" key="4">
    <source>
        <dbReference type="ARBA" id="ARBA00022603"/>
    </source>
</evidence>
<dbReference type="EC" id="2.1.1.319" evidence="2"/>
<evidence type="ECO:0000259" key="15">
    <source>
        <dbReference type="Pfam" id="PF13649"/>
    </source>
</evidence>
<dbReference type="InterPro" id="IPR036236">
    <property type="entry name" value="Znf_C2H2_sf"/>
</dbReference>
<evidence type="ECO:0000256" key="3">
    <source>
        <dbReference type="ARBA" id="ARBA00022490"/>
    </source>
</evidence>
<dbReference type="InterPro" id="IPR025799">
    <property type="entry name" value="Arg_MeTrfase"/>
</dbReference>
<dbReference type="SUPFAM" id="SSF57667">
    <property type="entry name" value="beta-beta-alpha zinc fingers"/>
    <property type="match status" value="1"/>
</dbReference>
<dbReference type="InterPro" id="IPR041698">
    <property type="entry name" value="Methyltransf_25"/>
</dbReference>
<dbReference type="InterPro" id="IPR029063">
    <property type="entry name" value="SAM-dependent_MTases_sf"/>
</dbReference>
<evidence type="ECO:0000256" key="2">
    <source>
        <dbReference type="ARBA" id="ARBA00011925"/>
    </source>
</evidence>
<name>A0A1Y2DXD1_9PEZI</name>
<keyword evidence="9" id="KW-0862">Zinc</keyword>
<feature type="coiled-coil region" evidence="13">
    <location>
        <begin position="150"/>
        <end position="177"/>
    </location>
</feature>
<evidence type="ECO:0000259" key="17">
    <source>
        <dbReference type="Pfam" id="PF22528"/>
    </source>
</evidence>
<dbReference type="InterPro" id="IPR055135">
    <property type="entry name" value="PRMT_dom"/>
</dbReference>
<dbReference type="Proteomes" id="UP000193689">
    <property type="component" value="Unassembled WGS sequence"/>
</dbReference>
<dbReference type="RefSeq" id="XP_040715364.1">
    <property type="nucleotide sequence ID" value="XM_040855972.1"/>
</dbReference>
<dbReference type="PANTHER" id="PTHR11006:SF116">
    <property type="entry name" value="PROTEIN METHYLTRANSFERASE"/>
    <property type="match status" value="1"/>
</dbReference>
<dbReference type="CDD" id="cd02440">
    <property type="entry name" value="AdoMet_MTases"/>
    <property type="match status" value="1"/>
</dbReference>
<keyword evidence="6 12" id="KW-0949">S-adenosyl-L-methionine</keyword>
<evidence type="ECO:0000256" key="13">
    <source>
        <dbReference type="SAM" id="Coils"/>
    </source>
</evidence>
<evidence type="ECO:0000256" key="7">
    <source>
        <dbReference type="ARBA" id="ARBA00022723"/>
    </source>
</evidence>
<dbReference type="PROSITE" id="PS51678">
    <property type="entry name" value="SAM_MT_PRMT"/>
    <property type="match status" value="1"/>
</dbReference>
<evidence type="ECO:0000256" key="14">
    <source>
        <dbReference type="SAM" id="MobiDB-lite"/>
    </source>
</evidence>
<dbReference type="AlphaFoldDB" id="A0A1Y2DXD1"/>
<dbReference type="FunFam" id="3.40.50.150:FF:000003">
    <property type="entry name" value="Blast:Protein arginine N-methyltransferase 1"/>
    <property type="match status" value="1"/>
</dbReference>
<feature type="region of interest" description="Disordered" evidence="14">
    <location>
        <begin position="1"/>
        <end position="32"/>
    </location>
</feature>
<keyword evidence="19" id="KW-1185">Reference proteome</keyword>
<sequence>MTTKASKSTDPVSDSESDDSLSQTESWDDVEADEETQEVISLLDDRVFPDVVSMLAHCKEQHSFDFLGIRQRLQLDFHGCVKLVNYIRQHVHEGLPVTEQIAKSDFESDEYLKPVLEDDAVIIGLFDLPDVVPEGVLPSQVQDGDAAPLVNSLLKRNTELQDELARISAQFESYRATVSQTLDQRWGDVDQAEAEAKAAGKTAKGPEKPEDASKYYWESYAGNDIHETMLKDTVRTDGYRDFIYNNKHLFAGKTVLDIGCGTGILSMFAARAGASRVLAVDASDIIDKARENVFHAGLSSTITLIKGKMEEVVLPVDKVDIIVSEWMGYCLLYEAMLPSVLYARDRYLKPDGLLVPGTCNMWVAPVADSEYVMDSVGFWRDVYGFDMKAMQSGIWDDVRVLHWPKTSVCGEPVGIQVLDLYTIKPTDLSFAAKWKSTLTDDIDALDGFLVWFDNFFAPTRENQGVELQSTADEWAKVGKDRVAFTTGPYGKDTHWKQGLLLIKQKEDDSKATALKKGDVLEGDITFAPPADMPRGLVIKTSWKASGEEKARTQSWSMK</sequence>
<feature type="domain" description="Methyltransferase" evidence="15">
    <location>
        <begin position="255"/>
        <end position="352"/>
    </location>
</feature>
<keyword evidence="7" id="KW-0479">Metal-binding</keyword>
<dbReference type="InterPro" id="IPR049482">
    <property type="entry name" value="ANM3-like_C2H2_Zf"/>
</dbReference>
<evidence type="ECO:0000256" key="12">
    <source>
        <dbReference type="PROSITE-ProRule" id="PRU01015"/>
    </source>
</evidence>
<reference evidence="18 19" key="1">
    <citation type="submission" date="2016-07" db="EMBL/GenBank/DDBJ databases">
        <title>Pervasive Adenine N6-methylation of Active Genes in Fungi.</title>
        <authorList>
            <consortium name="DOE Joint Genome Institute"/>
            <person name="Mondo S.J."/>
            <person name="Dannebaum R.O."/>
            <person name="Kuo R.C."/>
            <person name="Labutti K."/>
            <person name="Haridas S."/>
            <person name="Kuo A."/>
            <person name="Salamov A."/>
            <person name="Ahrendt S.R."/>
            <person name="Lipzen A."/>
            <person name="Sullivan W."/>
            <person name="Andreopoulos W.B."/>
            <person name="Clum A."/>
            <person name="Lindquist E."/>
            <person name="Daum C."/>
            <person name="Ramamoorthy G.K."/>
            <person name="Gryganskyi A."/>
            <person name="Culley D."/>
            <person name="Magnuson J.K."/>
            <person name="James T.Y."/>
            <person name="O'Malley M.A."/>
            <person name="Stajich J.E."/>
            <person name="Spatafora J.W."/>
            <person name="Visel A."/>
            <person name="Grigoriev I.V."/>
        </authorList>
    </citation>
    <scope>NUCLEOTIDE SEQUENCE [LARGE SCALE GENOMIC DNA]</scope>
    <source>
        <strain evidence="18 19">CBS 129021</strain>
    </source>
</reference>
<accession>A0A1Y2DXD1</accession>
<dbReference type="GO" id="GO:0042054">
    <property type="term" value="F:histone methyltransferase activity"/>
    <property type="evidence" value="ECO:0007669"/>
    <property type="project" value="TreeGrafter"/>
</dbReference>
<comment type="subcellular location">
    <subcellularLocation>
        <location evidence="1">Cytoplasm</location>
        <location evidence="1">Cytosol</location>
    </subcellularLocation>
</comment>
<dbReference type="OrthoDB" id="7848332at2759"/>
<dbReference type="GO" id="GO:0005634">
    <property type="term" value="C:nucleus"/>
    <property type="evidence" value="ECO:0007669"/>
    <property type="project" value="TreeGrafter"/>
</dbReference>
<dbReference type="GO" id="GO:0035242">
    <property type="term" value="F:protein-arginine omega-N asymmetric methyltransferase activity"/>
    <property type="evidence" value="ECO:0007669"/>
    <property type="project" value="UniProtKB-EC"/>
</dbReference>
<comment type="catalytic activity">
    <reaction evidence="10">
        <text>L-arginyl-[protein] + 2 S-adenosyl-L-methionine = N(omega),N(omega)-dimethyl-L-arginyl-[protein] + 2 S-adenosyl-L-homocysteine + 2 H(+)</text>
        <dbReference type="Rhea" id="RHEA:48096"/>
        <dbReference type="Rhea" id="RHEA-COMP:10532"/>
        <dbReference type="Rhea" id="RHEA-COMP:11991"/>
        <dbReference type="ChEBI" id="CHEBI:15378"/>
        <dbReference type="ChEBI" id="CHEBI:29965"/>
        <dbReference type="ChEBI" id="CHEBI:57856"/>
        <dbReference type="ChEBI" id="CHEBI:59789"/>
        <dbReference type="ChEBI" id="CHEBI:61897"/>
        <dbReference type="EC" id="2.1.1.319"/>
    </reaction>
    <physiologicalReaction direction="left-to-right" evidence="10">
        <dbReference type="Rhea" id="RHEA:48097"/>
    </physiologicalReaction>
</comment>
<dbReference type="GO" id="GO:0032259">
    <property type="term" value="P:methylation"/>
    <property type="evidence" value="ECO:0007669"/>
    <property type="project" value="UniProtKB-KW"/>
</dbReference>
<keyword evidence="18" id="KW-0687">Ribonucleoprotein</keyword>
<keyword evidence="13" id="KW-0175">Coiled coil</keyword>
<dbReference type="EMBL" id="MCFJ01000007">
    <property type="protein sequence ID" value="ORY63950.1"/>
    <property type="molecule type" value="Genomic_DNA"/>
</dbReference>
<dbReference type="Pfam" id="PF22528">
    <property type="entry name" value="PRMT_C"/>
    <property type="match status" value="1"/>
</dbReference>
<dbReference type="GO" id="GO:0005829">
    <property type="term" value="C:cytosol"/>
    <property type="evidence" value="ECO:0007669"/>
    <property type="project" value="UniProtKB-SubCell"/>
</dbReference>
<keyword evidence="8" id="KW-0863">Zinc-finger</keyword>
<evidence type="ECO:0000313" key="19">
    <source>
        <dbReference type="Proteomes" id="UP000193689"/>
    </source>
</evidence>
<dbReference type="GO" id="GO:0008270">
    <property type="term" value="F:zinc ion binding"/>
    <property type="evidence" value="ECO:0007669"/>
    <property type="project" value="UniProtKB-KW"/>
</dbReference>
<proteinExistence type="predicted"/>
<feature type="domain" description="Protein arginine N-methyltransferase" evidence="17">
    <location>
        <begin position="360"/>
        <end position="544"/>
    </location>
</feature>
<dbReference type="Gene3D" id="3.40.50.150">
    <property type="entry name" value="Vaccinia Virus protein VP39"/>
    <property type="match status" value="1"/>
</dbReference>
<organism evidence="18 19">
    <name type="scientific">Pseudomassariella vexata</name>
    <dbReference type="NCBI Taxonomy" id="1141098"/>
    <lineage>
        <taxon>Eukaryota</taxon>
        <taxon>Fungi</taxon>
        <taxon>Dikarya</taxon>
        <taxon>Ascomycota</taxon>
        <taxon>Pezizomycotina</taxon>
        <taxon>Sordariomycetes</taxon>
        <taxon>Xylariomycetidae</taxon>
        <taxon>Amphisphaeriales</taxon>
        <taxon>Pseudomassariaceae</taxon>
        <taxon>Pseudomassariella</taxon>
    </lineage>
</organism>
<evidence type="ECO:0000256" key="8">
    <source>
        <dbReference type="ARBA" id="ARBA00022771"/>
    </source>
</evidence>